<dbReference type="AlphaFoldDB" id="A0A939J818"/>
<evidence type="ECO:0000313" key="3">
    <source>
        <dbReference type="EMBL" id="MBO0346747.1"/>
    </source>
</evidence>
<keyword evidence="4" id="KW-1185">Reference proteome</keyword>
<accession>A0A939J818</accession>
<keyword evidence="2" id="KW-0812">Transmembrane</keyword>
<reference evidence="3" key="1">
    <citation type="submission" date="2021-03" db="EMBL/GenBank/DDBJ databases">
        <title>Roseibium sp. CAU 1637 isolated from Incheon.</title>
        <authorList>
            <person name="Kim W."/>
        </authorList>
    </citation>
    <scope>NUCLEOTIDE SEQUENCE</scope>
    <source>
        <strain evidence="3">CAU 1637</strain>
    </source>
</reference>
<feature type="compositionally biased region" description="Low complexity" evidence="1">
    <location>
        <begin position="84"/>
        <end position="99"/>
    </location>
</feature>
<feature type="transmembrane region" description="Helical" evidence="2">
    <location>
        <begin position="28"/>
        <end position="46"/>
    </location>
</feature>
<keyword evidence="2" id="KW-0472">Membrane</keyword>
<protein>
    <submittedName>
        <fullName evidence="3">Uncharacterized protein</fullName>
    </submittedName>
</protein>
<evidence type="ECO:0000256" key="2">
    <source>
        <dbReference type="SAM" id="Phobius"/>
    </source>
</evidence>
<gene>
    <name evidence="3" type="ORF">J0X15_16085</name>
</gene>
<dbReference type="RefSeq" id="WP_206942857.1">
    <property type="nucleotide sequence ID" value="NZ_JAFLNF010000007.1"/>
</dbReference>
<organism evidence="3 4">
    <name type="scientific">Roseibium limicola</name>
    <dbReference type="NCBI Taxonomy" id="2816037"/>
    <lineage>
        <taxon>Bacteria</taxon>
        <taxon>Pseudomonadati</taxon>
        <taxon>Pseudomonadota</taxon>
        <taxon>Alphaproteobacteria</taxon>
        <taxon>Hyphomicrobiales</taxon>
        <taxon>Stappiaceae</taxon>
        <taxon>Roseibium</taxon>
    </lineage>
</organism>
<comment type="caution">
    <text evidence="3">The sequence shown here is derived from an EMBL/GenBank/DDBJ whole genome shotgun (WGS) entry which is preliminary data.</text>
</comment>
<evidence type="ECO:0000256" key="1">
    <source>
        <dbReference type="SAM" id="MobiDB-lite"/>
    </source>
</evidence>
<dbReference type="EMBL" id="JAFLNF010000007">
    <property type="protein sequence ID" value="MBO0346747.1"/>
    <property type="molecule type" value="Genomic_DNA"/>
</dbReference>
<keyword evidence="2" id="KW-1133">Transmembrane helix</keyword>
<evidence type="ECO:0000313" key="4">
    <source>
        <dbReference type="Proteomes" id="UP000664779"/>
    </source>
</evidence>
<sequence>MKLIWSVIALFLFALGLATVWLPIPTGVPLMAFGLILLIGSSRKAARTLRKRRKTGRRLNSLFIWIEDRTPSQFARILRRTRPATRPTAPQQQLPQTSS</sequence>
<name>A0A939J818_9HYPH</name>
<feature type="region of interest" description="Disordered" evidence="1">
    <location>
        <begin position="80"/>
        <end position="99"/>
    </location>
</feature>
<proteinExistence type="predicted"/>
<dbReference type="Proteomes" id="UP000664779">
    <property type="component" value="Unassembled WGS sequence"/>
</dbReference>